<protein>
    <submittedName>
        <fullName evidence="1">Uncharacterized protein</fullName>
    </submittedName>
</protein>
<comment type="caution">
    <text evidence="1">The sequence shown here is derived from an EMBL/GenBank/DDBJ whole genome shotgun (WGS) entry which is preliminary data.</text>
</comment>
<evidence type="ECO:0000313" key="2">
    <source>
        <dbReference type="Proteomes" id="UP000799429"/>
    </source>
</evidence>
<dbReference type="Proteomes" id="UP000799429">
    <property type="component" value="Unassembled WGS sequence"/>
</dbReference>
<organism evidence="1 2">
    <name type="scientific">Patellaria atrata CBS 101060</name>
    <dbReference type="NCBI Taxonomy" id="1346257"/>
    <lineage>
        <taxon>Eukaryota</taxon>
        <taxon>Fungi</taxon>
        <taxon>Dikarya</taxon>
        <taxon>Ascomycota</taxon>
        <taxon>Pezizomycotina</taxon>
        <taxon>Dothideomycetes</taxon>
        <taxon>Dothideomycetes incertae sedis</taxon>
        <taxon>Patellariales</taxon>
        <taxon>Patellariaceae</taxon>
        <taxon>Patellaria</taxon>
    </lineage>
</organism>
<dbReference type="AlphaFoldDB" id="A0A9P4S5T9"/>
<proteinExistence type="predicted"/>
<dbReference type="PANTHER" id="PTHR42085:SF1">
    <property type="entry name" value="F-BOX DOMAIN-CONTAINING PROTEIN"/>
    <property type="match status" value="1"/>
</dbReference>
<keyword evidence="2" id="KW-1185">Reference proteome</keyword>
<name>A0A9P4S5T9_9PEZI</name>
<sequence length="281" mass="32164">MKQKKTQSLTSPPLLAFNQTMRHAEPRVCPAKQLEKTSTNYFRFMDLPAELRIEVYRHILKSHTDNKIRLYWSDETHNFGVRMSGLFKDKVSWTSKGEVIKSCLTAHPLLLTSRGINMETATVLFKESSFFFQDLKAFHTFLQMTSLRNRQQLAYISLRPHTDSDLRSFNHRTSQLLADAATNLKALHLIGFYVWKGQGSKGLLETATSNARNLVGFLGPFLDALVGVKGSFSEGIKVIHTRFCDCGYDLPTECDGARDHSMCITTKRLMGEYWDENRRKT</sequence>
<gene>
    <name evidence="1" type="ORF">M501DRAFT_996908</name>
</gene>
<dbReference type="OrthoDB" id="62952at2759"/>
<reference evidence="1" key="1">
    <citation type="journal article" date="2020" name="Stud. Mycol.">
        <title>101 Dothideomycetes genomes: a test case for predicting lifestyles and emergence of pathogens.</title>
        <authorList>
            <person name="Haridas S."/>
            <person name="Albert R."/>
            <person name="Binder M."/>
            <person name="Bloem J."/>
            <person name="Labutti K."/>
            <person name="Salamov A."/>
            <person name="Andreopoulos B."/>
            <person name="Baker S."/>
            <person name="Barry K."/>
            <person name="Bills G."/>
            <person name="Bluhm B."/>
            <person name="Cannon C."/>
            <person name="Castanera R."/>
            <person name="Culley D."/>
            <person name="Daum C."/>
            <person name="Ezra D."/>
            <person name="Gonzalez J."/>
            <person name="Henrissat B."/>
            <person name="Kuo A."/>
            <person name="Liang C."/>
            <person name="Lipzen A."/>
            <person name="Lutzoni F."/>
            <person name="Magnuson J."/>
            <person name="Mondo S."/>
            <person name="Nolan M."/>
            <person name="Ohm R."/>
            <person name="Pangilinan J."/>
            <person name="Park H.-J."/>
            <person name="Ramirez L."/>
            <person name="Alfaro M."/>
            <person name="Sun H."/>
            <person name="Tritt A."/>
            <person name="Yoshinaga Y."/>
            <person name="Zwiers L.-H."/>
            <person name="Turgeon B."/>
            <person name="Goodwin S."/>
            <person name="Spatafora J."/>
            <person name="Crous P."/>
            <person name="Grigoriev I."/>
        </authorList>
    </citation>
    <scope>NUCLEOTIDE SEQUENCE</scope>
    <source>
        <strain evidence="1">CBS 101060</strain>
    </source>
</reference>
<evidence type="ECO:0000313" key="1">
    <source>
        <dbReference type="EMBL" id="KAF2836196.1"/>
    </source>
</evidence>
<dbReference type="InterPro" id="IPR038883">
    <property type="entry name" value="AN11006-like"/>
</dbReference>
<accession>A0A9P4S5T9</accession>
<dbReference type="PANTHER" id="PTHR42085">
    <property type="entry name" value="F-BOX DOMAIN-CONTAINING PROTEIN"/>
    <property type="match status" value="1"/>
</dbReference>
<dbReference type="EMBL" id="MU006104">
    <property type="protein sequence ID" value="KAF2836196.1"/>
    <property type="molecule type" value="Genomic_DNA"/>
</dbReference>